<protein>
    <submittedName>
        <fullName evidence="1">Uncharacterized protein</fullName>
    </submittedName>
</protein>
<dbReference type="EMBL" id="JASPKY010000498">
    <property type="protein sequence ID" value="KAK9694909.1"/>
    <property type="molecule type" value="Genomic_DNA"/>
</dbReference>
<gene>
    <name evidence="1" type="ORF">QE152_g33199</name>
</gene>
<accession>A0AAW1IXG4</accession>
<sequence length="121" mass="14152">MMSVFTEKKSIETIDHKFLISGHSHMECDTDHSVIERAKRKTTMKINHPYDWVQLMRSCKKKTPFIVKVLDIPDFYNFAQLLKGPLLMKEVNEDGVKFVWKEAQWLRYSSEAPGIHKTGLP</sequence>
<name>A0AAW1IXG4_POPJA</name>
<proteinExistence type="predicted"/>
<dbReference type="Proteomes" id="UP001458880">
    <property type="component" value="Unassembled WGS sequence"/>
</dbReference>
<reference evidence="1 2" key="1">
    <citation type="journal article" date="2024" name="BMC Genomics">
        <title>De novo assembly and annotation of Popillia japonica's genome with initial clues to its potential as an invasive pest.</title>
        <authorList>
            <person name="Cucini C."/>
            <person name="Boschi S."/>
            <person name="Funari R."/>
            <person name="Cardaioli E."/>
            <person name="Iannotti N."/>
            <person name="Marturano G."/>
            <person name="Paoli F."/>
            <person name="Bruttini M."/>
            <person name="Carapelli A."/>
            <person name="Frati F."/>
            <person name="Nardi F."/>
        </authorList>
    </citation>
    <scope>NUCLEOTIDE SEQUENCE [LARGE SCALE GENOMIC DNA]</scope>
    <source>
        <strain evidence="1">DMR45628</strain>
    </source>
</reference>
<comment type="caution">
    <text evidence="1">The sequence shown here is derived from an EMBL/GenBank/DDBJ whole genome shotgun (WGS) entry which is preliminary data.</text>
</comment>
<evidence type="ECO:0000313" key="2">
    <source>
        <dbReference type="Proteomes" id="UP001458880"/>
    </source>
</evidence>
<organism evidence="1 2">
    <name type="scientific">Popillia japonica</name>
    <name type="common">Japanese beetle</name>
    <dbReference type="NCBI Taxonomy" id="7064"/>
    <lineage>
        <taxon>Eukaryota</taxon>
        <taxon>Metazoa</taxon>
        <taxon>Ecdysozoa</taxon>
        <taxon>Arthropoda</taxon>
        <taxon>Hexapoda</taxon>
        <taxon>Insecta</taxon>
        <taxon>Pterygota</taxon>
        <taxon>Neoptera</taxon>
        <taxon>Endopterygota</taxon>
        <taxon>Coleoptera</taxon>
        <taxon>Polyphaga</taxon>
        <taxon>Scarabaeiformia</taxon>
        <taxon>Scarabaeidae</taxon>
        <taxon>Rutelinae</taxon>
        <taxon>Popillia</taxon>
    </lineage>
</organism>
<dbReference type="AlphaFoldDB" id="A0AAW1IXG4"/>
<evidence type="ECO:0000313" key="1">
    <source>
        <dbReference type="EMBL" id="KAK9694909.1"/>
    </source>
</evidence>
<keyword evidence="2" id="KW-1185">Reference proteome</keyword>